<feature type="domain" description="Cadherin" evidence="6">
    <location>
        <begin position="683"/>
        <end position="786"/>
    </location>
</feature>
<dbReference type="CDD" id="cd11304">
    <property type="entry name" value="Cadherin_repeat"/>
    <property type="match status" value="7"/>
</dbReference>
<dbReference type="Pfam" id="PF00028">
    <property type="entry name" value="Cadherin"/>
    <property type="match status" value="6"/>
</dbReference>
<dbReference type="InterPro" id="IPR040853">
    <property type="entry name" value="RapA2_cadherin-like"/>
</dbReference>
<dbReference type="NCBIfam" id="TIGR04183">
    <property type="entry name" value="Por_Secre_tail"/>
    <property type="match status" value="1"/>
</dbReference>
<accession>A0A7M4D2N2</accession>
<keyword evidence="3" id="KW-0472">Membrane</keyword>
<comment type="subcellular location">
    <subcellularLocation>
        <location evidence="1">Membrane</location>
        <topology evidence="1">Single-pass membrane protein</topology>
    </subcellularLocation>
</comment>
<evidence type="ECO:0000256" key="2">
    <source>
        <dbReference type="ARBA" id="ARBA00022692"/>
    </source>
</evidence>
<keyword evidence="5" id="KW-0732">Signal</keyword>
<dbReference type="InterPro" id="IPR026444">
    <property type="entry name" value="Secre_tail"/>
</dbReference>
<proteinExistence type="predicted"/>
<keyword evidence="9" id="KW-1185">Reference proteome</keyword>
<reference evidence="7 10" key="2">
    <citation type="submission" date="2019-12" db="EMBL/GenBank/DDBJ databases">
        <title>Draft genome sequence of Labilibaculum sp. strain 44 isolated from deep waters of Black Sea.</title>
        <authorList>
            <person name="Yadav S."/>
            <person name="Villanueva L."/>
        </authorList>
    </citation>
    <scope>NUCLEOTIDE SEQUENCE [LARGE SCALE GENOMIC DNA]</scope>
    <source>
        <strain evidence="7 10">44</strain>
    </source>
</reference>
<dbReference type="Pfam" id="PF17803">
    <property type="entry name" value="Cadherin_4"/>
    <property type="match status" value="1"/>
</dbReference>
<evidence type="ECO:0000313" key="9">
    <source>
        <dbReference type="Proteomes" id="UP000285951"/>
    </source>
</evidence>
<feature type="domain" description="Cadherin" evidence="6">
    <location>
        <begin position="993"/>
        <end position="1096"/>
    </location>
</feature>
<evidence type="ECO:0000256" key="3">
    <source>
        <dbReference type="ARBA" id="ARBA00022989"/>
    </source>
</evidence>
<evidence type="ECO:0000256" key="1">
    <source>
        <dbReference type="ARBA" id="ARBA00004167"/>
    </source>
</evidence>
<dbReference type="SUPFAM" id="SSF141072">
    <property type="entry name" value="CalX-like"/>
    <property type="match status" value="1"/>
</dbReference>
<dbReference type="InterPro" id="IPR002126">
    <property type="entry name" value="Cadherin-like_dom"/>
</dbReference>
<dbReference type="PANTHER" id="PTHR24028:SF328">
    <property type="entry name" value="CADHERIN-3"/>
    <property type="match status" value="1"/>
</dbReference>
<dbReference type="OrthoDB" id="1123515at2"/>
<evidence type="ECO:0000313" key="8">
    <source>
        <dbReference type="EMBL" id="MVB06116.1"/>
    </source>
</evidence>
<dbReference type="Gene3D" id="2.60.40.2030">
    <property type="match status" value="1"/>
</dbReference>
<dbReference type="InterPro" id="IPR050174">
    <property type="entry name" value="Protocadherin/Cadherin-CA"/>
</dbReference>
<sequence length="1573" mass="162982">MCILNYFSKLKSIIVICFVMFSVFTVDGQVTEHFSDETPGATSFSNSGVTYNLTGGKFDIEHEPIYGYTGIATDDDYVDNYGSFLSSAGVVGAITKTTNNFYVYDFWIFPGDGSGTKSNGGTIIIRGKLSGATQFTKIVESADINIISSTNNGYTKVDLTSFSTTEIDELEFELTGNLRYLAVDAFRHQSVAANATPTATAPSAPSVTEDDTNVALADDIQVADTDGDDQTVTFTITGGTLTTGTTDITFGGDLNGSSSFTAAGTLAAINTALDAATFTPTPNLSGTNTATISFTTNDGTATSSAVSVTFNITAVNDDPSISGLPTDITVSEDIASNVDLSAATLSDVDAGSNSIVLTIEASAGTLTAGSGGSVTIGGSGTATLSLTGSVANIDTYLNTSSNIKYTSASNVNGSAAATLTLTANDGGYTGSGGGTNVPLGTVNVDITAVNDKPTASSFTTSTIYENTTYAFVTVNFGYSDDDGDPLDHVRITAVPANGSLWVDADGSGTINGAESALSNNGTVSKADLDAGKLKYLNTNGTSSSFTFDVSDGTDYSTSTYTATLTVTPEPTVTLSLDPSSSISENAGSTSVKATLSNTFNKTVSVNLLKSGTTSGTDYSLSSTSISITTGNITGTATITGVNDDLDEGNETVIIDISSVTNGTESGTQQVICTLTDDDNTPVVTASQSFSIAENTANSGVVGIVLATDVDAGTSFSSWTETGGTGASIFEINASSGAITVTDNSGIDYETTTSYTYTVTVSDGTNTSASETIIINITDVNDVTPIVTASQSFSIAENIANSGAVGTVLATDEDAGTSFSAWTETGGTGASIFEINASSGAITVTDNSGIDYETTTSYTYAVTVSDGTNTSASETITINITDVNDVAPIVTASQTFNIDEDASNTTSVGTVLATDGDATATTFSSWTITAGNTNSVFAINSSTGEITVNDANELDYESITSYSLSITVSDGVNTSAAETVTVDVNAINDNTPVVTASQSFGIAENIANSGAVGTVLATDGDAGTSFSSWTETGGTGASIFEINASSGAITVTDNSGIDYETTTSYTYTVTVSDGTNTSAAETITINITDVNDVTPVVTASQSFSIAENIANSGVVGTVLATDGDAGTSFSAWTETGGTGASIFEINASSGAITVTDNSGIDYETTTSYTYIVTVSDGTNTSAAETITINITDVNDVAPIVTASQTFNIDEDASNTTSVGTVLATDSDATATTFSSWTITAGNTDGIFAVNSTTGEITVTDNTNLDYETTTSYSLTVTVSDGTHTSSAEIVIININDSNENAPTAIQLSNTTIAENSAIGTEVGILTASDADIDETFTFNLAENEYFELDGDRIVSKEIFNYEDYISYSLKVTVTDQGGLSYNDRFTINIENQNETPEFLSEPIVQATVGDMYVYNMEYEDVDEDGCIISVIEKPDWLSVEDHGNGSCTLSGIPTEIGNFNVILEASDDEFSVKQEFEITVETVTGIDDVPKKLSVRVYPNPVIHELHIDLSDFRNDETTISLFSMTGSLIFKEEHKNIGGEVRIIKSVEQLRSGAYFLVIESEGYRKSYKIVKQ</sequence>
<dbReference type="GO" id="GO:0007156">
    <property type="term" value="P:homophilic cell adhesion via plasma membrane adhesion molecules"/>
    <property type="evidence" value="ECO:0007669"/>
    <property type="project" value="InterPro"/>
</dbReference>
<feature type="signal peptide" evidence="5">
    <location>
        <begin position="1"/>
        <end position="28"/>
    </location>
</feature>
<keyword evidence="2" id="KW-0812">Transmembrane</keyword>
<dbReference type="InterPro" id="IPR013783">
    <property type="entry name" value="Ig-like_fold"/>
</dbReference>
<dbReference type="SUPFAM" id="SSF49313">
    <property type="entry name" value="Cadherin-like"/>
    <property type="match status" value="8"/>
</dbReference>
<organism evidence="7 10">
    <name type="scientific">Labilibaculum euxinus</name>
    <dbReference type="NCBI Taxonomy" id="2686357"/>
    <lineage>
        <taxon>Bacteria</taxon>
        <taxon>Pseudomonadati</taxon>
        <taxon>Bacteroidota</taxon>
        <taxon>Bacteroidia</taxon>
        <taxon>Marinilabiliales</taxon>
        <taxon>Marinifilaceae</taxon>
        <taxon>Labilibaculum</taxon>
    </lineage>
</organism>
<evidence type="ECO:0000259" key="6">
    <source>
        <dbReference type="PROSITE" id="PS50268"/>
    </source>
</evidence>
<dbReference type="Proteomes" id="UP000285951">
    <property type="component" value="Unassembled WGS sequence"/>
</dbReference>
<dbReference type="Pfam" id="PF18962">
    <property type="entry name" value="Por_Secre_tail"/>
    <property type="match status" value="1"/>
</dbReference>
<dbReference type="Gene3D" id="2.60.40.10">
    <property type="entry name" value="Immunoglobulins"/>
    <property type="match status" value="1"/>
</dbReference>
<dbReference type="GO" id="GO:0005509">
    <property type="term" value="F:calcium ion binding"/>
    <property type="evidence" value="ECO:0007669"/>
    <property type="project" value="InterPro"/>
</dbReference>
<evidence type="ECO:0000313" key="10">
    <source>
        <dbReference type="Proteomes" id="UP000462449"/>
    </source>
</evidence>
<dbReference type="EMBL" id="QTZN02000005">
    <property type="protein sequence ID" value="MVB06116.1"/>
    <property type="molecule type" value="Genomic_DNA"/>
</dbReference>
<feature type="domain" description="Cadherin" evidence="6">
    <location>
        <begin position="1303"/>
        <end position="1397"/>
    </location>
</feature>
<evidence type="ECO:0000313" key="7">
    <source>
        <dbReference type="EMBL" id="MUP36911.1"/>
    </source>
</evidence>
<dbReference type="EMBL" id="WOTW01000005">
    <property type="protein sequence ID" value="MUP36911.1"/>
    <property type="molecule type" value="Genomic_DNA"/>
</dbReference>
<reference evidence="8 9" key="1">
    <citation type="submission" date="2019-11" db="EMBL/GenBank/DDBJ databases">
        <title>Draft genome sequence of Labilibaculum sp. strain SYP isolated from Black Sea.</title>
        <authorList>
            <person name="Yadav S."/>
            <person name="Villanueva L."/>
        </authorList>
    </citation>
    <scope>NUCLEOTIDE SEQUENCE [LARGE SCALE GENOMIC DNA]</scope>
    <source>
        <strain evidence="8 9">44</strain>
    </source>
</reference>
<protein>
    <submittedName>
        <fullName evidence="7">T9SS type A sorting domain-containing protein</fullName>
    </submittedName>
</protein>
<dbReference type="Gene3D" id="2.60.40.60">
    <property type="entry name" value="Cadherins"/>
    <property type="match status" value="7"/>
</dbReference>
<dbReference type="SMART" id="SM00112">
    <property type="entry name" value="CA"/>
    <property type="match status" value="7"/>
</dbReference>
<feature type="domain" description="Cadherin" evidence="6">
    <location>
        <begin position="1096"/>
        <end position="1199"/>
    </location>
</feature>
<dbReference type="GO" id="GO:0005886">
    <property type="term" value="C:plasma membrane"/>
    <property type="evidence" value="ECO:0007669"/>
    <property type="project" value="TreeGrafter"/>
</dbReference>
<keyword evidence="3" id="KW-1133">Transmembrane helix</keyword>
<dbReference type="InterPro" id="IPR038081">
    <property type="entry name" value="CalX-like_sf"/>
</dbReference>
<keyword evidence="4" id="KW-0325">Glycoprotein</keyword>
<evidence type="ECO:0000256" key="4">
    <source>
        <dbReference type="ARBA" id="ARBA00023180"/>
    </source>
</evidence>
<feature type="domain" description="Cadherin" evidence="6">
    <location>
        <begin position="786"/>
        <end position="889"/>
    </location>
</feature>
<gene>
    <name evidence="8" type="ORF">DWB62_003700</name>
    <name evidence="7" type="ORF">GNY23_03700</name>
</gene>
<name>A0A7M4D2N2_9BACT</name>
<dbReference type="PROSITE" id="PS50268">
    <property type="entry name" value="CADHERIN_2"/>
    <property type="match status" value="7"/>
</dbReference>
<evidence type="ECO:0000256" key="5">
    <source>
        <dbReference type="SAM" id="SignalP"/>
    </source>
</evidence>
<dbReference type="PRINTS" id="PR00205">
    <property type="entry name" value="CADHERIN"/>
</dbReference>
<feature type="chain" id="PRO_5029870187" evidence="5">
    <location>
        <begin position="29"/>
        <end position="1573"/>
    </location>
</feature>
<dbReference type="Proteomes" id="UP000462449">
    <property type="component" value="Unassembled WGS sequence"/>
</dbReference>
<feature type="domain" description="Cadherin" evidence="6">
    <location>
        <begin position="889"/>
        <end position="993"/>
    </location>
</feature>
<dbReference type="InterPro" id="IPR015919">
    <property type="entry name" value="Cadherin-like_sf"/>
</dbReference>
<comment type="caution">
    <text evidence="7">The sequence shown here is derived from an EMBL/GenBank/DDBJ whole genome shotgun (WGS) entry which is preliminary data.</text>
</comment>
<dbReference type="PANTHER" id="PTHR24028">
    <property type="entry name" value="CADHERIN-87A"/>
    <property type="match status" value="1"/>
</dbReference>
<feature type="domain" description="Cadherin" evidence="6">
    <location>
        <begin position="1199"/>
        <end position="1303"/>
    </location>
</feature>